<gene>
    <name evidence="17" type="ORF">APTSU1_001158900</name>
</gene>
<feature type="signal peptide" evidence="15">
    <location>
        <begin position="1"/>
        <end position="24"/>
    </location>
</feature>
<feature type="region of interest" description="Disordered" evidence="13">
    <location>
        <begin position="173"/>
        <end position="193"/>
    </location>
</feature>
<evidence type="ECO:0000256" key="14">
    <source>
        <dbReference type="SAM" id="Phobius"/>
    </source>
</evidence>
<feature type="compositionally biased region" description="Polar residues" evidence="13">
    <location>
        <begin position="127"/>
        <end position="142"/>
    </location>
</feature>
<keyword evidence="5" id="KW-0202">Cytokine</keyword>
<evidence type="ECO:0000256" key="13">
    <source>
        <dbReference type="SAM" id="MobiDB-lite"/>
    </source>
</evidence>
<keyword evidence="4" id="KW-0145">Chemotaxis</keyword>
<evidence type="ECO:0000256" key="1">
    <source>
        <dbReference type="ARBA" id="ARBA00004479"/>
    </source>
</evidence>
<dbReference type="PANTHER" id="PTHR14385:SF0">
    <property type="entry name" value="C-X-C MOTIF CHEMOKINE 16"/>
    <property type="match status" value="1"/>
</dbReference>
<proteinExistence type="inferred from homology"/>
<sequence>MRQGFGLLPLVLFVFFLELLPGEGNQGSVAGSCSCDRTIRSGTKIPPGTLNHIRKYLKEFHHCPFFIRFQLQSKSVCGGSQDQWVRDLVKCFESKECGTGHEKSFHHQKLLPQASTQIPEATEGTPPDTSTPTLIQSTQKSTLPSGALSLNQELTQHWETTILPSGFSLEARPEAEANEKQQDDKQQKEPGARARTAALVPVLSLLGMVFLLTAAMVYVLCKRRVTERPSSAGACTSITHLLNQDPSICRKNGSS</sequence>
<feature type="transmembrane region" description="Helical" evidence="14">
    <location>
        <begin position="198"/>
        <end position="221"/>
    </location>
</feature>
<dbReference type="Proteomes" id="UP001623349">
    <property type="component" value="Unassembled WGS sequence"/>
</dbReference>
<feature type="region of interest" description="Disordered" evidence="13">
    <location>
        <begin position="118"/>
        <end position="142"/>
    </location>
</feature>
<dbReference type="PANTHER" id="PTHR14385">
    <property type="entry name" value="CXC CHEMOKINE LIGAND"/>
    <property type="match status" value="1"/>
</dbReference>
<keyword evidence="10" id="KW-1015">Disulfide bond</keyword>
<organism evidence="17 18">
    <name type="scientific">Apodemus speciosus</name>
    <name type="common">Large Japanese field mouse</name>
    <dbReference type="NCBI Taxonomy" id="105296"/>
    <lineage>
        <taxon>Eukaryota</taxon>
        <taxon>Metazoa</taxon>
        <taxon>Chordata</taxon>
        <taxon>Craniata</taxon>
        <taxon>Vertebrata</taxon>
        <taxon>Euteleostomi</taxon>
        <taxon>Mammalia</taxon>
        <taxon>Eutheria</taxon>
        <taxon>Euarchontoglires</taxon>
        <taxon>Glires</taxon>
        <taxon>Rodentia</taxon>
        <taxon>Myomorpha</taxon>
        <taxon>Muroidea</taxon>
        <taxon>Muridae</taxon>
        <taxon>Murinae</taxon>
        <taxon>Apodemus</taxon>
    </lineage>
</organism>
<protein>
    <recommendedName>
        <fullName evidence="3">C-X-C motif chemokine 16</fullName>
    </recommendedName>
    <alternativeName>
        <fullName evidence="12">Transmembrane chemokine CXCL16</fullName>
    </alternativeName>
</protein>
<evidence type="ECO:0000256" key="12">
    <source>
        <dbReference type="ARBA" id="ARBA00032815"/>
    </source>
</evidence>
<evidence type="ECO:0000256" key="11">
    <source>
        <dbReference type="ARBA" id="ARBA00023180"/>
    </source>
</evidence>
<keyword evidence="9 14" id="KW-0472">Membrane</keyword>
<keyword evidence="11" id="KW-0325">Glycoprotein</keyword>
<evidence type="ECO:0000256" key="9">
    <source>
        <dbReference type="ARBA" id="ARBA00023136"/>
    </source>
</evidence>
<comment type="similarity">
    <text evidence="2">Belongs to the intercrine alpha (chemokine CxC) family.</text>
</comment>
<evidence type="ECO:0000256" key="5">
    <source>
        <dbReference type="ARBA" id="ARBA00022514"/>
    </source>
</evidence>
<evidence type="ECO:0000256" key="4">
    <source>
        <dbReference type="ARBA" id="ARBA00022500"/>
    </source>
</evidence>
<keyword evidence="8 14" id="KW-1133">Transmembrane helix</keyword>
<evidence type="ECO:0000256" key="6">
    <source>
        <dbReference type="ARBA" id="ARBA00022692"/>
    </source>
</evidence>
<evidence type="ECO:0000256" key="10">
    <source>
        <dbReference type="ARBA" id="ARBA00023157"/>
    </source>
</evidence>
<evidence type="ECO:0000313" key="17">
    <source>
        <dbReference type="EMBL" id="GAB1296354.1"/>
    </source>
</evidence>
<reference evidence="17 18" key="1">
    <citation type="submission" date="2024-08" db="EMBL/GenBank/DDBJ databases">
        <title>The draft genome of Apodemus speciosus.</title>
        <authorList>
            <person name="Nabeshima K."/>
            <person name="Suzuki S."/>
            <person name="Onuma M."/>
        </authorList>
    </citation>
    <scope>NUCLEOTIDE SEQUENCE [LARGE SCALE GENOMIC DNA]</scope>
    <source>
        <strain evidence="17">IB14-021</strain>
    </source>
</reference>
<keyword evidence="7 15" id="KW-0732">Signal</keyword>
<keyword evidence="18" id="KW-1185">Reference proteome</keyword>
<evidence type="ECO:0000256" key="15">
    <source>
        <dbReference type="SAM" id="SignalP"/>
    </source>
</evidence>
<evidence type="ECO:0000256" key="3">
    <source>
        <dbReference type="ARBA" id="ARBA00017995"/>
    </source>
</evidence>
<evidence type="ECO:0000313" key="18">
    <source>
        <dbReference type="Proteomes" id="UP001623349"/>
    </source>
</evidence>
<dbReference type="PROSITE" id="PS51257">
    <property type="entry name" value="PROKAR_LIPOPROTEIN"/>
    <property type="match status" value="1"/>
</dbReference>
<evidence type="ECO:0000256" key="8">
    <source>
        <dbReference type="ARBA" id="ARBA00022989"/>
    </source>
</evidence>
<dbReference type="InterPro" id="IPR048585">
    <property type="entry name" value="CXCL16_dom"/>
</dbReference>
<name>A0ABQ0FAS7_APOSI</name>
<comment type="subcellular location">
    <subcellularLocation>
        <location evidence="1">Membrane</location>
        <topology evidence="1">Single-pass type I membrane protein</topology>
    </subcellularLocation>
</comment>
<feature type="chain" id="PRO_5046811451" description="C-X-C motif chemokine 16" evidence="15">
    <location>
        <begin position="25"/>
        <end position="255"/>
    </location>
</feature>
<evidence type="ECO:0000259" key="16">
    <source>
        <dbReference type="Pfam" id="PF20902"/>
    </source>
</evidence>
<evidence type="ECO:0000256" key="2">
    <source>
        <dbReference type="ARBA" id="ARBA00010665"/>
    </source>
</evidence>
<feature type="compositionally biased region" description="Basic and acidic residues" evidence="13">
    <location>
        <begin position="173"/>
        <end position="192"/>
    </location>
</feature>
<dbReference type="InterPro" id="IPR026296">
    <property type="entry name" value="CXCL16"/>
</dbReference>
<keyword evidence="6 14" id="KW-0812">Transmembrane</keyword>
<comment type="caution">
    <text evidence="17">The sequence shown here is derived from an EMBL/GenBank/DDBJ whole genome shotgun (WGS) entry which is preliminary data.</text>
</comment>
<evidence type="ECO:0000256" key="7">
    <source>
        <dbReference type="ARBA" id="ARBA00022729"/>
    </source>
</evidence>
<dbReference type="Pfam" id="PF20902">
    <property type="entry name" value="CXCL16"/>
    <property type="match status" value="1"/>
</dbReference>
<dbReference type="EMBL" id="BAAFST010000011">
    <property type="protein sequence ID" value="GAB1296354.1"/>
    <property type="molecule type" value="Genomic_DNA"/>
</dbReference>
<feature type="domain" description="C-X-C motif chemokine 16" evidence="16">
    <location>
        <begin position="22"/>
        <end position="113"/>
    </location>
</feature>
<accession>A0ABQ0FAS7</accession>